<feature type="compositionally biased region" description="Acidic residues" evidence="1">
    <location>
        <begin position="687"/>
        <end position="716"/>
    </location>
</feature>
<comment type="caution">
    <text evidence="2">The sequence shown here is derived from an EMBL/GenBank/DDBJ whole genome shotgun (WGS) entry which is preliminary data.</text>
</comment>
<dbReference type="EMBL" id="JAJAQC010000007">
    <property type="protein sequence ID" value="MDA0563846.1"/>
    <property type="molecule type" value="Genomic_DNA"/>
</dbReference>
<proteinExistence type="predicted"/>
<feature type="compositionally biased region" description="Basic and acidic residues" evidence="1">
    <location>
        <begin position="13"/>
        <end position="24"/>
    </location>
</feature>
<dbReference type="AlphaFoldDB" id="A0A9X3SLZ3"/>
<feature type="region of interest" description="Disordered" evidence="1">
    <location>
        <begin position="542"/>
        <end position="604"/>
    </location>
</feature>
<dbReference type="Gene3D" id="3.40.50.300">
    <property type="entry name" value="P-loop containing nucleotide triphosphate hydrolases"/>
    <property type="match status" value="1"/>
</dbReference>
<evidence type="ECO:0000313" key="2">
    <source>
        <dbReference type="EMBL" id="MDA0563846.1"/>
    </source>
</evidence>
<accession>A0A9X3SLZ3</accession>
<feature type="region of interest" description="Disordered" evidence="1">
    <location>
        <begin position="500"/>
        <end position="529"/>
    </location>
</feature>
<feature type="region of interest" description="Disordered" evidence="1">
    <location>
        <begin position="666"/>
        <end position="736"/>
    </location>
</feature>
<sequence length="836" mass="85250">MGEPDENATEANGTERDPEPERSPTARSVHVGGHADGPVVAGDYNLLIDARHGSSVTVTREGERPRFRRRDRACVLPRRQPAPLGREAETAVLAELVAGGGAVQVCGPPGIGKSTLLRHAATTLEPGPDGAVFVSAAHRHMADVAQEIFEACYDSGGYAPSWPQLRRLMAGVRITVYVDDADLDADRLRELADALPAATFVLAGREASLRGEAAVIDLEGLGRPAAARLLSRALERPLTDRERAVADDLWRATGGSPLPLLRAAGLARAGRSALPRPGAVPELLPLLLRQRDAAETEVLNLLATLGDTGLAPAHVAALTGAKDATALCARLADLGLAVPTPEGFRAAPDIGAALRAGRVAPFPVERLCRYLGRWAADPVTPAAEVADHSRVFERAADLATAAGRPDLAVTVGRAAAPRVARSLRFDAWGRLLGRGWRAAEEAEDHAAKAYFTHEEGVRCLVVGQRVAAAALLAQAAVLWHVAGDEHGLSAATQAHDLLPPMQHPSVLAGGPDAGAAAAPDDGAAAQAVADHMADLAADPTAEAAPGATGWQGPTEAPAADAGGRVPQGDAHGQPPPDAYSQPPPADAAGHAGPPGPDPAHSAGEHTSAVFADGGVSTASGAGAAGTGTGAAAGGSAASAALTTVLVGLAITGAVFVALEVAAEQDTVEQAGDSSQTTDGAGSGLETDPADEYEPFPTEEYEPFPTEEYEPPPEETETYSAEEPVEPTGLEGTWDDGRGGVATIVETAPGVYALPAPCGEPDVVLTGTDTQATGEAPLIESADGDCGPVIGTVTITITVAPDGDTAEHVTALPPGQDTGDTYITCYTCGTTTLTRVG</sequence>
<feature type="compositionally biased region" description="Pro residues" evidence="1">
    <location>
        <begin position="573"/>
        <end position="585"/>
    </location>
</feature>
<feature type="compositionally biased region" description="Low complexity" evidence="1">
    <location>
        <begin position="508"/>
        <end position="529"/>
    </location>
</feature>
<keyword evidence="3" id="KW-1185">Reference proteome</keyword>
<dbReference type="RefSeq" id="WP_270071131.1">
    <property type="nucleotide sequence ID" value="NZ_JAJAQC010000007.1"/>
</dbReference>
<dbReference type="InterPro" id="IPR027417">
    <property type="entry name" value="P-loop_NTPase"/>
</dbReference>
<name>A0A9X3SLZ3_9ACTN</name>
<dbReference type="SUPFAM" id="SSF52540">
    <property type="entry name" value="P-loop containing nucleoside triphosphate hydrolases"/>
    <property type="match status" value="1"/>
</dbReference>
<evidence type="ECO:0000313" key="3">
    <source>
        <dbReference type="Proteomes" id="UP001140076"/>
    </source>
</evidence>
<feature type="region of interest" description="Disordered" evidence="1">
    <location>
        <begin position="1"/>
        <end position="37"/>
    </location>
</feature>
<dbReference type="Proteomes" id="UP001140076">
    <property type="component" value="Unassembled WGS sequence"/>
</dbReference>
<evidence type="ECO:0000256" key="1">
    <source>
        <dbReference type="SAM" id="MobiDB-lite"/>
    </source>
</evidence>
<protein>
    <submittedName>
        <fullName evidence="2">Uncharacterized protein</fullName>
    </submittedName>
</protein>
<gene>
    <name evidence="2" type="ORF">LG943_05820</name>
</gene>
<reference evidence="2" key="1">
    <citation type="submission" date="2021-10" db="EMBL/GenBank/DDBJ databases">
        <title>Streptomonospora sp. nov., isolated from mangrove soil.</title>
        <authorList>
            <person name="Chen X."/>
            <person name="Ge X."/>
            <person name="Liu W."/>
        </authorList>
    </citation>
    <scope>NUCLEOTIDE SEQUENCE</scope>
    <source>
        <strain evidence="2">S1-112</strain>
    </source>
</reference>
<organism evidence="2 3">
    <name type="scientific">Streptomonospora mangrovi</name>
    <dbReference type="NCBI Taxonomy" id="2883123"/>
    <lineage>
        <taxon>Bacteria</taxon>
        <taxon>Bacillati</taxon>
        <taxon>Actinomycetota</taxon>
        <taxon>Actinomycetes</taxon>
        <taxon>Streptosporangiales</taxon>
        <taxon>Nocardiopsidaceae</taxon>
        <taxon>Streptomonospora</taxon>
    </lineage>
</organism>